<keyword evidence="1" id="KW-0472">Membrane</keyword>
<keyword evidence="1" id="KW-0812">Transmembrane</keyword>
<organism evidence="2 3">
    <name type="scientific">Cetobacterium ceti</name>
    <dbReference type="NCBI Taxonomy" id="180163"/>
    <lineage>
        <taxon>Bacteria</taxon>
        <taxon>Fusobacteriati</taxon>
        <taxon>Fusobacteriota</taxon>
        <taxon>Fusobacteriia</taxon>
        <taxon>Fusobacteriales</taxon>
        <taxon>Fusobacteriaceae</taxon>
        <taxon>Cetobacterium</taxon>
    </lineage>
</organism>
<gene>
    <name evidence="2" type="ORF">SAMN02745174_01283</name>
</gene>
<evidence type="ECO:0000313" key="2">
    <source>
        <dbReference type="EMBL" id="SJZ69338.1"/>
    </source>
</evidence>
<evidence type="ECO:0000256" key="1">
    <source>
        <dbReference type="SAM" id="Phobius"/>
    </source>
</evidence>
<accession>A0A1T4MRJ5</accession>
<dbReference type="STRING" id="180163.SAMN02745174_01283"/>
<dbReference type="RefSeq" id="WP_078693781.1">
    <property type="nucleotide sequence ID" value="NZ_FUWX01000009.1"/>
</dbReference>
<name>A0A1T4MRJ5_9FUSO</name>
<dbReference type="EMBL" id="FUWX01000009">
    <property type="protein sequence ID" value="SJZ69338.1"/>
    <property type="molecule type" value="Genomic_DNA"/>
</dbReference>
<feature type="transmembrane region" description="Helical" evidence="1">
    <location>
        <begin position="52"/>
        <end position="75"/>
    </location>
</feature>
<dbReference type="Proteomes" id="UP000191153">
    <property type="component" value="Unassembled WGS sequence"/>
</dbReference>
<feature type="transmembrane region" description="Helical" evidence="1">
    <location>
        <begin position="5"/>
        <end position="23"/>
    </location>
</feature>
<protein>
    <submittedName>
        <fullName evidence="2">Uncharacterized protein</fullName>
    </submittedName>
</protein>
<keyword evidence="3" id="KW-1185">Reference proteome</keyword>
<evidence type="ECO:0000313" key="3">
    <source>
        <dbReference type="Proteomes" id="UP000191153"/>
    </source>
</evidence>
<keyword evidence="1" id="KW-1133">Transmembrane helix</keyword>
<sequence length="82" mass="9049">MFKSILLIIVPFILNILFLGKILNLSDGIISNPVDIVTGIAFSLSFGMGVPAILGLIIGIFIVILPSYIVLYIYLKRKKNKK</sequence>
<proteinExistence type="predicted"/>
<dbReference type="AlphaFoldDB" id="A0A1T4MRJ5"/>
<reference evidence="2 3" key="1">
    <citation type="submission" date="2017-02" db="EMBL/GenBank/DDBJ databases">
        <authorList>
            <person name="Peterson S.W."/>
        </authorList>
    </citation>
    <scope>NUCLEOTIDE SEQUENCE [LARGE SCALE GENOMIC DNA]</scope>
    <source>
        <strain evidence="2 3">ATCC 700028</strain>
    </source>
</reference>